<reference evidence="2 3" key="1">
    <citation type="journal article" date="2018" name="Mol. Biol. Evol.">
        <title>Analysis of the draft genome of the red seaweed Gracilariopsis chorda provides insights into genome size evolution in Rhodophyta.</title>
        <authorList>
            <person name="Lee J."/>
            <person name="Yang E.C."/>
            <person name="Graf L."/>
            <person name="Yang J.H."/>
            <person name="Qiu H."/>
            <person name="Zel Zion U."/>
            <person name="Chan C.X."/>
            <person name="Stephens T.G."/>
            <person name="Weber A.P.M."/>
            <person name="Boo G.H."/>
            <person name="Boo S.M."/>
            <person name="Kim K.M."/>
            <person name="Shin Y."/>
            <person name="Jung M."/>
            <person name="Lee S.J."/>
            <person name="Yim H.S."/>
            <person name="Lee J.H."/>
            <person name="Bhattacharya D."/>
            <person name="Yoon H.S."/>
        </authorList>
    </citation>
    <scope>NUCLEOTIDE SEQUENCE [LARGE SCALE GENOMIC DNA]</scope>
    <source>
        <strain evidence="2 3">SKKU-2015</strain>
        <tissue evidence="2">Whole body</tissue>
    </source>
</reference>
<accession>A0A2V3J3E9</accession>
<evidence type="ECO:0008006" key="4">
    <source>
        <dbReference type="Google" id="ProtNLM"/>
    </source>
</evidence>
<protein>
    <recommendedName>
        <fullName evidence="4">Nucleotide-diphospho-sugar transferase domain-containing protein</fullName>
    </recommendedName>
</protein>
<dbReference type="OrthoDB" id="10432461at2759"/>
<gene>
    <name evidence="2" type="ORF">BWQ96_01257</name>
</gene>
<organism evidence="2 3">
    <name type="scientific">Gracilariopsis chorda</name>
    <dbReference type="NCBI Taxonomy" id="448386"/>
    <lineage>
        <taxon>Eukaryota</taxon>
        <taxon>Rhodophyta</taxon>
        <taxon>Florideophyceae</taxon>
        <taxon>Rhodymeniophycidae</taxon>
        <taxon>Gracilariales</taxon>
        <taxon>Gracilariaceae</taxon>
        <taxon>Gracilariopsis</taxon>
    </lineage>
</organism>
<sequence length="584" mass="66289">MSRRWFSLSLVLFLGSISLGVCYHGRKCDPSVASFANPGGDFHSLTLLGKSYTELDSLGLERRDNMEFCTTLLATEKKSVAVSFPNAFLCVKYICQDSLIENVQEGPGDVTTVVNREMLWSLCGGFCSVDVRHGKAVVTGHGKSWELSQGNFLFQRTKSTKNNNWDYLPLLAALCSVPLMRRRGTPLVFFSLVVLSVWLFTRSTKTDTRYALDVEEIGQGATTRVAGFALHNFSRAFERRGSSQCVIYTCNRFKKVRNIRFRTTCDIVNFRVPFVSRESRSVRLNWLKVLTGIWLLKNTKYEKLIYIDRDLILDKDPSFSFRNRNVIFSDLGGLKPDSAMFMFRGSQSVNHTSTLYEWLKKETGETSRRDGGEEQAALFDMQENSIHVSRQPLYTFQCGRNSMNRAECLRRHRSLSIDANVLFSKIAFEVLRLVIFPFFPYRFPKPETLLSNWKYGGISWTAPVLLPVLEIILYQHFVADPGPREVRCPPLSSKAISYGSFDNPYTKTFTSFSASGSVSRTPLGWRCTDLSRGGNDWDFPRLSVVESFAVAQFLAVALRLSLKAMRMPEKSGNARNLKRDKAKS</sequence>
<evidence type="ECO:0000313" key="3">
    <source>
        <dbReference type="Proteomes" id="UP000247409"/>
    </source>
</evidence>
<feature type="signal peptide" evidence="1">
    <location>
        <begin position="1"/>
        <end position="22"/>
    </location>
</feature>
<evidence type="ECO:0000256" key="1">
    <source>
        <dbReference type="SAM" id="SignalP"/>
    </source>
</evidence>
<keyword evidence="3" id="KW-1185">Reference proteome</keyword>
<keyword evidence="1" id="KW-0732">Signal</keyword>
<name>A0A2V3J3E9_9FLOR</name>
<dbReference type="Proteomes" id="UP000247409">
    <property type="component" value="Unassembled WGS sequence"/>
</dbReference>
<comment type="caution">
    <text evidence="2">The sequence shown here is derived from an EMBL/GenBank/DDBJ whole genome shotgun (WGS) entry which is preliminary data.</text>
</comment>
<dbReference type="EMBL" id="NBIV01000010">
    <property type="protein sequence ID" value="PXF48915.1"/>
    <property type="molecule type" value="Genomic_DNA"/>
</dbReference>
<proteinExistence type="predicted"/>
<feature type="chain" id="PRO_5016091079" description="Nucleotide-diphospho-sugar transferase domain-containing protein" evidence="1">
    <location>
        <begin position="23"/>
        <end position="584"/>
    </location>
</feature>
<evidence type="ECO:0000313" key="2">
    <source>
        <dbReference type="EMBL" id="PXF48915.1"/>
    </source>
</evidence>
<dbReference type="AlphaFoldDB" id="A0A2V3J3E9"/>